<dbReference type="eggNOG" id="COG2911">
    <property type="taxonomic scope" value="Bacteria"/>
</dbReference>
<dbReference type="Proteomes" id="UP000007844">
    <property type="component" value="Chromosome"/>
</dbReference>
<evidence type="ECO:0000313" key="4">
    <source>
        <dbReference type="Proteomes" id="UP000007844"/>
    </source>
</evidence>
<evidence type="ECO:0000313" key="3">
    <source>
        <dbReference type="EMBL" id="EGJ51743.1"/>
    </source>
</evidence>
<keyword evidence="4" id="KW-1185">Reference proteome</keyword>
<evidence type="ECO:0008006" key="5">
    <source>
        <dbReference type="Google" id="ProtNLM"/>
    </source>
</evidence>
<gene>
    <name evidence="3" type="ORF">Desaf_3459</name>
</gene>
<feature type="transmembrane region" description="Helical" evidence="1">
    <location>
        <begin position="597"/>
        <end position="614"/>
    </location>
</feature>
<protein>
    <recommendedName>
        <fullName evidence="5">Membrane-associated oxidoreductase</fullName>
    </recommendedName>
</protein>
<name>F3YXG6_DESAF</name>
<sequence length="716" mass="78324" precursor="true">MRILLSSLLMYLLFVHVVMAAPASGPDWTETEQWAWEQIVSGNVADFNTYCNEPPEWLERWRNPCRMVSARFIEDALTKAPWKAAIPHQGLRLMGAYVQGGLDLENAHVESAFCLDDSFISGSVAMAGSRWDGPISLAGTEMGEFDASSASFWRGIVLSDGTNVAGELQFGGATIAGDLDMNGSHFKAVAARSLKIQGNFQMSKSLLKGDLNLVGATIGGDLDMNDSFFQAVAVRSLKVQDNFLMSKSLVEGDLNLVEAVIGGDLDMSGSDFQAVDANRLTVKGSLFLNGKSCISGELMLVGAYIGGFLDMNSSSFQTVIADGLTVKGSLFLNERASVDSELRLVGANIGRSLGMDNSSFQVILADRLTVNGSLFLREKTNVAGVLGLSGAYIGGFLDMGSSSFQAVSADRLTIKGNLFLCREARVSENMIMRRASIGALNLSNAEFLGTVDLSGTAIAGDLTLGSGTNPPPRWLSGSHLVLRNVNAGALQDALPTGVLEDRSEGWPEKVELGGFTYSRLGGVDECQDNEAMLKRDVKWYLKWLAKDENTGPQPYRQLSMVLSEAGEDDKATKVLVAYRDKEREELWKDLGWFDWRWLDYIWLTSLCVFINYGLGNYLGRILLWVLLFTALGTVVLSIPGPNMSQPPKTLPWRVLASFDHLLPIVKLSPEFDDYFEDPDRKRLYTLQIYYFCFQALIGFILGFFLVAALSGVTQGY</sequence>
<dbReference type="RefSeq" id="WP_014261357.1">
    <property type="nucleotide sequence ID" value="NC_016629.1"/>
</dbReference>
<keyword evidence="1" id="KW-1133">Transmembrane helix</keyword>
<dbReference type="STRING" id="690850.Desaf_3459"/>
<reference evidence="3 4" key="1">
    <citation type="journal article" date="2011" name="J. Bacteriol.">
        <title>Genome sequence of the mercury-methylating and pleomorphic Desulfovibrio africanus Strain Walvis Bay.</title>
        <authorList>
            <person name="Brown S.D."/>
            <person name="Wall J.D."/>
            <person name="Kucken A.M."/>
            <person name="Gilmour C.C."/>
            <person name="Podar M."/>
            <person name="Brandt C.C."/>
            <person name="Teshima H."/>
            <person name="Detter J.C."/>
            <person name="Han C.S."/>
            <person name="Land M.L."/>
            <person name="Lucas S."/>
            <person name="Han J."/>
            <person name="Pennacchio L."/>
            <person name="Nolan M."/>
            <person name="Pitluck S."/>
            <person name="Woyke T."/>
            <person name="Goodwin L."/>
            <person name="Palumbo A.V."/>
            <person name="Elias D.A."/>
        </authorList>
    </citation>
    <scope>NUCLEOTIDE SEQUENCE [LARGE SCALE GENOMIC DNA]</scope>
    <source>
        <strain evidence="3 4">Walvis Bay</strain>
    </source>
</reference>
<dbReference type="KEGG" id="daf:Desaf_3459"/>
<keyword evidence="1" id="KW-0812">Transmembrane</keyword>
<accession>F3YXG6</accession>
<organism evidence="3 4">
    <name type="scientific">Desulfocurvibacter africanus subsp. africanus str. Walvis Bay</name>
    <dbReference type="NCBI Taxonomy" id="690850"/>
    <lineage>
        <taxon>Bacteria</taxon>
        <taxon>Pseudomonadati</taxon>
        <taxon>Thermodesulfobacteriota</taxon>
        <taxon>Desulfovibrionia</taxon>
        <taxon>Desulfovibrionales</taxon>
        <taxon>Desulfovibrionaceae</taxon>
        <taxon>Desulfocurvibacter</taxon>
    </lineage>
</organism>
<dbReference type="HOGENOM" id="CLU_385763_0_0_7"/>
<dbReference type="EMBL" id="CP003221">
    <property type="protein sequence ID" value="EGJ51743.1"/>
    <property type="molecule type" value="Genomic_DNA"/>
</dbReference>
<feature type="transmembrane region" description="Helical" evidence="1">
    <location>
        <begin position="621"/>
        <end position="640"/>
    </location>
</feature>
<proteinExistence type="predicted"/>
<keyword evidence="2" id="KW-0732">Signal</keyword>
<feature type="chain" id="PRO_5003304556" description="Membrane-associated oxidoreductase" evidence="2">
    <location>
        <begin position="21"/>
        <end position="716"/>
    </location>
</feature>
<keyword evidence="1" id="KW-0472">Membrane</keyword>
<feature type="transmembrane region" description="Helical" evidence="1">
    <location>
        <begin position="688"/>
        <end position="712"/>
    </location>
</feature>
<feature type="signal peptide" evidence="2">
    <location>
        <begin position="1"/>
        <end position="20"/>
    </location>
</feature>
<evidence type="ECO:0000256" key="2">
    <source>
        <dbReference type="SAM" id="SignalP"/>
    </source>
</evidence>
<evidence type="ECO:0000256" key="1">
    <source>
        <dbReference type="SAM" id="Phobius"/>
    </source>
</evidence>
<dbReference type="AlphaFoldDB" id="F3YXG6"/>